<dbReference type="RefSeq" id="WP_251498356.1">
    <property type="nucleotide sequence ID" value="NZ_CAJSLV010000092.1"/>
</dbReference>
<gene>
    <name evidence="2" type="ORF">SCOCK_60080</name>
</gene>
<dbReference type="EMBL" id="CAJSLV010000092">
    <property type="protein sequence ID" value="CAG6397747.1"/>
    <property type="molecule type" value="Genomic_DNA"/>
</dbReference>
<evidence type="ECO:0000313" key="3">
    <source>
        <dbReference type="Proteomes" id="UP001152519"/>
    </source>
</evidence>
<reference evidence="2" key="1">
    <citation type="submission" date="2021-05" db="EMBL/GenBank/DDBJ databases">
        <authorList>
            <person name="Arsene-Ploetze F."/>
        </authorList>
    </citation>
    <scope>NUCLEOTIDE SEQUENCE</scope>
    <source>
        <strain evidence="2">DSM 42138</strain>
    </source>
</reference>
<name>A0A9W4DWM2_9ACTN</name>
<proteinExistence type="predicted"/>
<sequence length="78" mass="8384">MPSWIIEEIVVLAVVGAVLVTVIRQVGVHLRAKAELARDTGYRAIAERSVTSQEATQAALAGIEARMATIERVLADVE</sequence>
<feature type="transmembrane region" description="Helical" evidence="1">
    <location>
        <begin position="6"/>
        <end position="23"/>
    </location>
</feature>
<keyword evidence="3" id="KW-1185">Reference proteome</keyword>
<evidence type="ECO:0000313" key="2">
    <source>
        <dbReference type="EMBL" id="CAG6397747.1"/>
    </source>
</evidence>
<protein>
    <submittedName>
        <fullName evidence="2">Uncharacterized protein</fullName>
    </submittedName>
</protein>
<comment type="caution">
    <text evidence="2">The sequence shown here is derived from an EMBL/GenBank/DDBJ whole genome shotgun (WGS) entry which is preliminary data.</text>
</comment>
<accession>A0A9W4DWM2</accession>
<keyword evidence="1" id="KW-0472">Membrane</keyword>
<keyword evidence="1" id="KW-0812">Transmembrane</keyword>
<organism evidence="2 3">
    <name type="scientific">Actinacidiphila cocklensis</name>
    <dbReference type="NCBI Taxonomy" id="887465"/>
    <lineage>
        <taxon>Bacteria</taxon>
        <taxon>Bacillati</taxon>
        <taxon>Actinomycetota</taxon>
        <taxon>Actinomycetes</taxon>
        <taxon>Kitasatosporales</taxon>
        <taxon>Streptomycetaceae</taxon>
        <taxon>Actinacidiphila</taxon>
    </lineage>
</organism>
<dbReference type="AlphaFoldDB" id="A0A9W4DWM2"/>
<keyword evidence="1" id="KW-1133">Transmembrane helix</keyword>
<evidence type="ECO:0000256" key="1">
    <source>
        <dbReference type="SAM" id="Phobius"/>
    </source>
</evidence>
<dbReference type="Proteomes" id="UP001152519">
    <property type="component" value="Unassembled WGS sequence"/>
</dbReference>